<protein>
    <submittedName>
        <fullName evidence="1">Uncharacterized protein</fullName>
    </submittedName>
</protein>
<dbReference type="STRING" id="948595.L2GTW3"/>
<dbReference type="RefSeq" id="XP_008074714.1">
    <property type="nucleotide sequence ID" value="XM_008076523.1"/>
</dbReference>
<reference evidence="2" key="1">
    <citation type="submission" date="2011-03" db="EMBL/GenBank/DDBJ databases">
        <title>The genome sequence of Vavraia culicis strain floridensis.</title>
        <authorList>
            <consortium name="The Broad Institute Genome Sequencing Platform"/>
            <person name="Cuomo C."/>
            <person name="Becnel J."/>
            <person name="Sanscrainte N."/>
            <person name="Young S.K."/>
            <person name="Zeng Q."/>
            <person name="Gargeya S."/>
            <person name="Fitzgerald M."/>
            <person name="Haas B."/>
            <person name="Abouelleil A."/>
            <person name="Alvarado L."/>
            <person name="Arachchi H.M."/>
            <person name="Berlin A."/>
            <person name="Chapman S.B."/>
            <person name="Gearin G."/>
            <person name="Goldberg J."/>
            <person name="Griggs A."/>
            <person name="Gujja S."/>
            <person name="Hansen M."/>
            <person name="Heiman D."/>
            <person name="Howarth C."/>
            <person name="Larimer J."/>
            <person name="Lui A."/>
            <person name="MacDonald P.J.P."/>
            <person name="McCowen C."/>
            <person name="Montmayeur A."/>
            <person name="Murphy C."/>
            <person name="Neiman D."/>
            <person name="Pearson M."/>
            <person name="Priest M."/>
            <person name="Roberts A."/>
            <person name="Saif S."/>
            <person name="Shea T."/>
            <person name="Sisk P."/>
            <person name="Stolte C."/>
            <person name="Sykes S."/>
            <person name="Wortman J."/>
            <person name="Nusbaum C."/>
            <person name="Birren B."/>
        </authorList>
    </citation>
    <scope>NUCLEOTIDE SEQUENCE [LARGE SCALE GENOMIC DNA]</scope>
    <source>
        <strain evidence="2">floridensis</strain>
    </source>
</reference>
<dbReference type="Proteomes" id="UP000011081">
    <property type="component" value="Unassembled WGS sequence"/>
</dbReference>
<accession>L2GTW3</accession>
<evidence type="ECO:0000313" key="1">
    <source>
        <dbReference type="EMBL" id="ELA46797.1"/>
    </source>
</evidence>
<dbReference type="OrthoDB" id="2192592at2759"/>
<organism evidence="1 2">
    <name type="scientific">Vavraia culicis (isolate floridensis)</name>
    <name type="common">Microsporidian parasite</name>
    <dbReference type="NCBI Taxonomy" id="948595"/>
    <lineage>
        <taxon>Eukaryota</taxon>
        <taxon>Fungi</taxon>
        <taxon>Fungi incertae sedis</taxon>
        <taxon>Microsporidia</taxon>
        <taxon>Pleistophoridae</taxon>
        <taxon>Vavraia</taxon>
    </lineage>
</organism>
<dbReference type="OMA" id="MERMDIF"/>
<dbReference type="InParanoid" id="L2GTW3"/>
<evidence type="ECO:0000313" key="2">
    <source>
        <dbReference type="Proteomes" id="UP000011081"/>
    </source>
</evidence>
<keyword evidence="2" id="KW-1185">Reference proteome</keyword>
<dbReference type="AlphaFoldDB" id="L2GTW3"/>
<proteinExistence type="predicted"/>
<name>L2GTW3_VAVCU</name>
<dbReference type="VEuPathDB" id="MicrosporidiaDB:VCUG_01697"/>
<sequence length="174" mass="20349">MHPMHKIEVEEQIIDKLEEIDQTFSSINKVLKEINHKIEQLSHTNTKILEHSQPWLNFFNITGEQPVTDSVEHTNELTSSGTYELPAHKYDVSVDDALHSLNMEQLPEAFSSEHVQMIYGYVEHRGQVGLNDVYEAFKDVEMERMDIFIEMMIRKRFLGCRDGVLYTKRRSDGH</sequence>
<dbReference type="HOGENOM" id="CLU_105931_0_0_1"/>
<dbReference type="EMBL" id="GL877432">
    <property type="protein sequence ID" value="ELA46797.1"/>
    <property type="molecule type" value="Genomic_DNA"/>
</dbReference>
<dbReference type="GeneID" id="19879571"/>
<gene>
    <name evidence="1" type="ORF">VCUG_01697</name>
</gene>